<comment type="caution">
    <text evidence="10">The sequence shown here is derived from an EMBL/GenBank/DDBJ whole genome shotgun (WGS) entry which is preliminary data.</text>
</comment>
<gene>
    <name evidence="10" type="ORF">GFN93_09810</name>
</gene>
<dbReference type="Pfam" id="PF02687">
    <property type="entry name" value="FtsX"/>
    <property type="match status" value="1"/>
</dbReference>
<evidence type="ECO:0000256" key="3">
    <source>
        <dbReference type="ARBA" id="ARBA00022475"/>
    </source>
</evidence>
<evidence type="ECO:0000313" key="11">
    <source>
        <dbReference type="Proteomes" id="UP000469421"/>
    </source>
</evidence>
<keyword evidence="11" id="KW-1185">Reference proteome</keyword>
<evidence type="ECO:0000256" key="5">
    <source>
        <dbReference type="ARBA" id="ARBA00022989"/>
    </source>
</evidence>
<comment type="subcellular location">
    <subcellularLocation>
        <location evidence="1">Cell membrane</location>
        <topology evidence="1">Multi-pass membrane protein</topology>
    </subcellularLocation>
</comment>
<dbReference type="GO" id="GO:0098797">
    <property type="term" value="C:plasma membrane protein complex"/>
    <property type="evidence" value="ECO:0007669"/>
    <property type="project" value="TreeGrafter"/>
</dbReference>
<feature type="transmembrane region" description="Helical" evidence="7">
    <location>
        <begin position="31"/>
        <end position="50"/>
    </location>
</feature>
<dbReference type="InterPro" id="IPR025857">
    <property type="entry name" value="MacB_PCD"/>
</dbReference>
<evidence type="ECO:0000256" key="2">
    <source>
        <dbReference type="ARBA" id="ARBA00005236"/>
    </source>
</evidence>
<organism evidence="10 11">
    <name type="scientific">Alcanivorax sediminis</name>
    <dbReference type="NCBI Taxonomy" id="2663008"/>
    <lineage>
        <taxon>Bacteria</taxon>
        <taxon>Pseudomonadati</taxon>
        <taxon>Pseudomonadota</taxon>
        <taxon>Gammaproteobacteria</taxon>
        <taxon>Oceanospirillales</taxon>
        <taxon>Alcanivoracaceae</taxon>
        <taxon>Alcanivorax</taxon>
    </lineage>
</organism>
<dbReference type="Pfam" id="PF12704">
    <property type="entry name" value="MacB_PCD"/>
    <property type="match status" value="1"/>
</dbReference>
<dbReference type="PANTHER" id="PTHR30489:SF0">
    <property type="entry name" value="LIPOPROTEIN-RELEASING SYSTEM TRANSMEMBRANE PROTEIN LOLE"/>
    <property type="match status" value="1"/>
</dbReference>
<dbReference type="EMBL" id="WIRE01000001">
    <property type="protein sequence ID" value="MQX53544.1"/>
    <property type="molecule type" value="Genomic_DNA"/>
</dbReference>
<protein>
    <submittedName>
        <fullName evidence="10">FtsX-like permease family protein</fullName>
    </submittedName>
</protein>
<sequence length="426" mass="46458">MSELKRHARLHPALLLRLTWRNLWCHPKRTLITLSSIGIGFVLAVFFIGLNDGSHNAMIRNAIKLGEGYITVQPKGYLEAPANDKYLADGAALREQLLALNLPGQVDARISLRVLVSSPYNSVGAGLEGMASSDQRAQMLQPFVIKGEWLQADDERGVVIGEGMARKLKVKVGGKIVLMAGKRGGDSEAQLGRVRAIFDSSMDELDNFLVISNVQLARHFLVAEGADINRQPLTRLAVSLDDPESLADWKRRIDGELPTSSVVVLDWQQMMPQLVQFIVLDSAGAYVFLAVILVLIVFGIVNTVLMSVLERTREFGLLRALGLSRSHLLLMVFLEATLLSVLAVGIGWTLGGLVHLWFSQHGLDLTGVLGDSTAVAGTFMDPVVRTELSQARVLQLTLIVFLTTLTTGIYPAIKAARVTPVAALRT</sequence>
<proteinExistence type="inferred from homology"/>
<evidence type="ECO:0000313" key="10">
    <source>
        <dbReference type="EMBL" id="MQX53544.1"/>
    </source>
</evidence>
<comment type="similarity">
    <text evidence="2">Belongs to the ABC-4 integral membrane protein family. LolC/E subfamily.</text>
</comment>
<evidence type="ECO:0000256" key="7">
    <source>
        <dbReference type="SAM" id="Phobius"/>
    </source>
</evidence>
<dbReference type="Proteomes" id="UP000469421">
    <property type="component" value="Unassembled WGS sequence"/>
</dbReference>
<feature type="domain" description="ABC3 transporter permease C-terminal" evidence="8">
    <location>
        <begin position="287"/>
        <end position="420"/>
    </location>
</feature>
<dbReference type="AlphaFoldDB" id="A0A6N7LWH0"/>
<evidence type="ECO:0000256" key="4">
    <source>
        <dbReference type="ARBA" id="ARBA00022692"/>
    </source>
</evidence>
<name>A0A6N7LWH0_9GAMM</name>
<feature type="transmembrane region" description="Helical" evidence="7">
    <location>
        <begin position="328"/>
        <end position="358"/>
    </location>
</feature>
<dbReference type="PANTHER" id="PTHR30489">
    <property type="entry name" value="LIPOPROTEIN-RELEASING SYSTEM TRANSMEMBRANE PROTEIN LOLE"/>
    <property type="match status" value="1"/>
</dbReference>
<keyword evidence="4 7" id="KW-0812">Transmembrane</keyword>
<evidence type="ECO:0000256" key="6">
    <source>
        <dbReference type="ARBA" id="ARBA00023136"/>
    </source>
</evidence>
<dbReference type="RefSeq" id="WP_153500924.1">
    <property type="nucleotide sequence ID" value="NZ_WIRE01000001.1"/>
</dbReference>
<feature type="transmembrane region" description="Helical" evidence="7">
    <location>
        <begin position="283"/>
        <end position="308"/>
    </location>
</feature>
<dbReference type="GO" id="GO:0044874">
    <property type="term" value="P:lipoprotein localization to outer membrane"/>
    <property type="evidence" value="ECO:0007669"/>
    <property type="project" value="TreeGrafter"/>
</dbReference>
<evidence type="ECO:0000259" key="8">
    <source>
        <dbReference type="Pfam" id="PF02687"/>
    </source>
</evidence>
<reference evidence="10 11" key="1">
    <citation type="submission" date="2019-10" db="EMBL/GenBank/DDBJ databases">
        <title>Alcanivorax sp.PA15-N-34 draft genome sequence.</title>
        <authorList>
            <person name="Liao X."/>
            <person name="Shao Z."/>
        </authorList>
    </citation>
    <scope>NUCLEOTIDE SEQUENCE [LARGE SCALE GENOMIC DNA]</scope>
    <source>
        <strain evidence="10 11">PA15-N-34</strain>
    </source>
</reference>
<evidence type="ECO:0000256" key="1">
    <source>
        <dbReference type="ARBA" id="ARBA00004651"/>
    </source>
</evidence>
<feature type="domain" description="MacB-like periplasmic core" evidence="9">
    <location>
        <begin position="30"/>
        <end position="254"/>
    </location>
</feature>
<keyword evidence="6 7" id="KW-0472">Membrane</keyword>
<feature type="transmembrane region" description="Helical" evidence="7">
    <location>
        <begin position="393"/>
        <end position="413"/>
    </location>
</feature>
<keyword evidence="3" id="KW-1003">Cell membrane</keyword>
<accession>A0A6N7LWH0</accession>
<dbReference type="InterPro" id="IPR051447">
    <property type="entry name" value="Lipoprotein-release_system"/>
</dbReference>
<dbReference type="InterPro" id="IPR003838">
    <property type="entry name" value="ABC3_permease_C"/>
</dbReference>
<keyword evidence="5 7" id="KW-1133">Transmembrane helix</keyword>
<evidence type="ECO:0000259" key="9">
    <source>
        <dbReference type="Pfam" id="PF12704"/>
    </source>
</evidence>